<name>A0A2T9ZG78_9FUNG</name>
<keyword evidence="1" id="KW-0812">Transmembrane</keyword>
<evidence type="ECO:0000256" key="1">
    <source>
        <dbReference type="SAM" id="Phobius"/>
    </source>
</evidence>
<dbReference type="OrthoDB" id="5386199at2759"/>
<proteinExistence type="predicted"/>
<reference evidence="2 3" key="1">
    <citation type="journal article" date="2018" name="MBio">
        <title>Comparative Genomics Reveals the Core Gene Toolbox for the Fungus-Insect Symbiosis.</title>
        <authorList>
            <person name="Wang Y."/>
            <person name="Stata M."/>
            <person name="Wang W."/>
            <person name="Stajich J.E."/>
            <person name="White M.M."/>
            <person name="Moncalvo J.M."/>
        </authorList>
    </citation>
    <scope>NUCLEOTIDE SEQUENCE [LARGE SCALE GENOMIC DNA]</scope>
    <source>
        <strain evidence="2 3">SC-DP-2</strain>
    </source>
</reference>
<evidence type="ECO:0000313" key="3">
    <source>
        <dbReference type="Proteomes" id="UP000245609"/>
    </source>
</evidence>
<dbReference type="AlphaFoldDB" id="A0A2T9ZG78"/>
<gene>
    <name evidence="2" type="ORF">BB560_001922</name>
</gene>
<evidence type="ECO:0000313" key="2">
    <source>
        <dbReference type="EMBL" id="PVV03593.1"/>
    </source>
</evidence>
<keyword evidence="1" id="KW-1133">Transmembrane helix</keyword>
<comment type="caution">
    <text evidence="2">The sequence shown here is derived from an EMBL/GenBank/DDBJ whole genome shotgun (WGS) entry which is preliminary data.</text>
</comment>
<keyword evidence="1" id="KW-0472">Membrane</keyword>
<feature type="transmembrane region" description="Helical" evidence="1">
    <location>
        <begin position="103"/>
        <end position="123"/>
    </location>
</feature>
<sequence length="270" mass="29900">MLFTPIRLPNSHVKALLGASGGLKLKSSILNSSFSTFRKVNNTQVGNHSVFKPRILENLNKGKLTSCLKVFSFTRSISDAKSIASGLKKVEIYNAPLSKIVKIIKYTSVLSISGIVLLSPWFFILESSLPLVARISLLAGASVFIGGSVALVNWAFNPYITKIELLDNNSKKNTISRDALLLVNKIDAFAREKKTIVRVNTLSRLENVPMRTWTAISDTTLSDFELEKLQNLLSSKIPSRNILLGKNDDKYFAHTDLESSQEMVDLIKSI</sequence>
<dbReference type="EMBL" id="MBFS01000214">
    <property type="protein sequence ID" value="PVV03593.1"/>
    <property type="molecule type" value="Genomic_DNA"/>
</dbReference>
<dbReference type="Proteomes" id="UP000245609">
    <property type="component" value="Unassembled WGS sequence"/>
</dbReference>
<protein>
    <submittedName>
        <fullName evidence="2">Uncharacterized protein</fullName>
    </submittedName>
</protein>
<accession>A0A2T9ZG78</accession>
<organism evidence="2 3">
    <name type="scientific">Smittium megazygosporum</name>
    <dbReference type="NCBI Taxonomy" id="133381"/>
    <lineage>
        <taxon>Eukaryota</taxon>
        <taxon>Fungi</taxon>
        <taxon>Fungi incertae sedis</taxon>
        <taxon>Zoopagomycota</taxon>
        <taxon>Kickxellomycotina</taxon>
        <taxon>Harpellomycetes</taxon>
        <taxon>Harpellales</taxon>
        <taxon>Legeriomycetaceae</taxon>
        <taxon>Smittium</taxon>
    </lineage>
</organism>
<feature type="transmembrane region" description="Helical" evidence="1">
    <location>
        <begin position="135"/>
        <end position="156"/>
    </location>
</feature>
<keyword evidence="3" id="KW-1185">Reference proteome</keyword>